<proteinExistence type="inferred from homology"/>
<feature type="signal peptide" evidence="11">
    <location>
        <begin position="1"/>
        <end position="17"/>
    </location>
</feature>
<dbReference type="AlphaFoldDB" id="A0A0A9X466"/>
<comment type="similarity">
    <text evidence="3">Belongs to the glycosyl hydrolase 2 family.</text>
</comment>
<evidence type="ECO:0000256" key="1">
    <source>
        <dbReference type="ARBA" id="ARBA00000829"/>
    </source>
</evidence>
<evidence type="ECO:0000256" key="6">
    <source>
        <dbReference type="ARBA" id="ARBA00022801"/>
    </source>
</evidence>
<dbReference type="InterPro" id="IPR013783">
    <property type="entry name" value="Ig-like_fold"/>
</dbReference>
<accession>A0A0A9X466</accession>
<dbReference type="GO" id="GO:0005975">
    <property type="term" value="P:carbohydrate metabolic process"/>
    <property type="evidence" value="ECO:0007669"/>
    <property type="project" value="InterPro"/>
</dbReference>
<dbReference type="InterPro" id="IPR041625">
    <property type="entry name" value="Beta-mannosidase_Ig"/>
</dbReference>
<organism evidence="15">
    <name type="scientific">Lygus hesperus</name>
    <name type="common">Western plant bug</name>
    <dbReference type="NCBI Taxonomy" id="30085"/>
    <lineage>
        <taxon>Eukaryota</taxon>
        <taxon>Metazoa</taxon>
        <taxon>Ecdysozoa</taxon>
        <taxon>Arthropoda</taxon>
        <taxon>Hexapoda</taxon>
        <taxon>Insecta</taxon>
        <taxon>Pterygota</taxon>
        <taxon>Neoptera</taxon>
        <taxon>Paraneoptera</taxon>
        <taxon>Hemiptera</taxon>
        <taxon>Heteroptera</taxon>
        <taxon>Panheteroptera</taxon>
        <taxon>Cimicomorpha</taxon>
        <taxon>Miridae</taxon>
        <taxon>Mirini</taxon>
        <taxon>Lygus</taxon>
    </lineage>
</organism>
<dbReference type="SUPFAM" id="SSF49785">
    <property type="entry name" value="Galactose-binding domain-like"/>
    <property type="match status" value="1"/>
</dbReference>
<evidence type="ECO:0000256" key="8">
    <source>
        <dbReference type="ARBA" id="ARBA00023228"/>
    </source>
</evidence>
<dbReference type="Gene3D" id="2.60.120.260">
    <property type="entry name" value="Galactose-binding domain-like"/>
    <property type="match status" value="1"/>
</dbReference>
<keyword evidence="5 11" id="KW-0732">Signal</keyword>
<dbReference type="GO" id="GO:0005764">
    <property type="term" value="C:lysosome"/>
    <property type="evidence" value="ECO:0007669"/>
    <property type="project" value="UniProtKB-SubCell"/>
</dbReference>
<evidence type="ECO:0000256" key="11">
    <source>
        <dbReference type="SAM" id="SignalP"/>
    </source>
</evidence>
<evidence type="ECO:0000256" key="5">
    <source>
        <dbReference type="ARBA" id="ARBA00022729"/>
    </source>
</evidence>
<gene>
    <name evidence="15" type="primary">MANBA_2</name>
    <name evidence="15" type="ORF">CM83_83446</name>
</gene>
<evidence type="ECO:0000259" key="12">
    <source>
        <dbReference type="Pfam" id="PF00703"/>
    </source>
</evidence>
<keyword evidence="6" id="KW-0378">Hydrolase</keyword>
<dbReference type="FunFam" id="3.20.20.80:FF:000050">
    <property type="entry name" value="Beta-mannosidase B"/>
    <property type="match status" value="1"/>
</dbReference>
<name>A0A0A9X466_LYGHE</name>
<dbReference type="PANTHER" id="PTHR43730">
    <property type="entry name" value="BETA-MANNOSIDASE"/>
    <property type="match status" value="1"/>
</dbReference>
<dbReference type="SUPFAM" id="SSF49303">
    <property type="entry name" value="beta-Galactosidase/glucuronidase domain"/>
    <property type="match status" value="1"/>
</dbReference>
<evidence type="ECO:0000256" key="7">
    <source>
        <dbReference type="ARBA" id="ARBA00023180"/>
    </source>
</evidence>
<evidence type="ECO:0000259" key="13">
    <source>
        <dbReference type="Pfam" id="PF17753"/>
    </source>
</evidence>
<feature type="domain" description="Beta-mannosidase Ig-fold" evidence="13">
    <location>
        <begin position="797"/>
        <end position="866"/>
    </location>
</feature>
<dbReference type="InterPro" id="IPR054593">
    <property type="entry name" value="Beta-mannosidase-like_N2"/>
</dbReference>
<dbReference type="PANTHER" id="PTHR43730:SF1">
    <property type="entry name" value="BETA-MANNOSIDASE"/>
    <property type="match status" value="1"/>
</dbReference>
<dbReference type="InterPro" id="IPR006102">
    <property type="entry name" value="Ig-like_GH2"/>
</dbReference>
<evidence type="ECO:0000256" key="10">
    <source>
        <dbReference type="ARBA" id="ARBA00033445"/>
    </source>
</evidence>
<evidence type="ECO:0000256" key="2">
    <source>
        <dbReference type="ARBA" id="ARBA00004371"/>
    </source>
</evidence>
<dbReference type="Gene3D" id="3.20.20.80">
    <property type="entry name" value="Glycosidases"/>
    <property type="match status" value="1"/>
</dbReference>
<dbReference type="InterPro" id="IPR050887">
    <property type="entry name" value="Beta-mannosidase_GH2"/>
</dbReference>
<dbReference type="Gene3D" id="2.60.40.10">
    <property type="entry name" value="Immunoglobulins"/>
    <property type="match status" value="2"/>
</dbReference>
<dbReference type="Pfam" id="PF22666">
    <property type="entry name" value="Glyco_hydro_2_N2"/>
    <property type="match status" value="1"/>
</dbReference>
<dbReference type="SUPFAM" id="SSF51445">
    <property type="entry name" value="(Trans)glycosidases"/>
    <property type="match status" value="1"/>
</dbReference>
<keyword evidence="7" id="KW-0325">Glycoprotein</keyword>
<evidence type="ECO:0000259" key="14">
    <source>
        <dbReference type="Pfam" id="PF22666"/>
    </source>
</evidence>
<dbReference type="InterPro" id="IPR017853">
    <property type="entry name" value="GH"/>
</dbReference>
<feature type="domain" description="Glycoside hydrolase family 2 immunoglobulin-like beta-sandwich" evidence="12">
    <location>
        <begin position="221"/>
        <end position="319"/>
    </location>
</feature>
<dbReference type="Pfam" id="PF17753">
    <property type="entry name" value="Ig_mannosidase"/>
    <property type="match status" value="1"/>
</dbReference>
<dbReference type="GO" id="GO:0006516">
    <property type="term" value="P:glycoprotein catabolic process"/>
    <property type="evidence" value="ECO:0007669"/>
    <property type="project" value="TreeGrafter"/>
</dbReference>
<dbReference type="GO" id="GO:0004567">
    <property type="term" value="F:beta-mannosidase activity"/>
    <property type="evidence" value="ECO:0007669"/>
    <property type="project" value="UniProtKB-EC"/>
</dbReference>
<sequence>MWALVVVIALVAGPAAAEIRSLGGPGWTVRNSQGTIRIKATVPGGIYTDLIEGGIIKDYLFYEMNDMKYRWVGDENWTYTTNFTLSKDDFQAGMKLVFHGLDTIASIWLNGNNIGVSTNMFIRTTIHIEQFAKKGINVLEIKFKSPVKAGEQLAKSMPYDVPPLCHPDEYHGVCYANMLRKMQASYSWDWGPAFPSVGIWKDVELELQDAPTLRDIGFTTLDLDTDSRNYRVEMTAWFDEPVMNGVLSVVLPVDNGEMVKFSSGVPAGVTEYKANLRLPKRNVRLWWPKGYGEQTLYQMTVEFKSQGEVQRKVVNVGVRTVKMVQSPVIYGQDSKGLTFYLAVNKVPVFVKGANWIPMDVLPERGYDEDRLTYLLDSAVESNMNSLRVWGGGVYESDRFYEYCDQKGILIWQDMMFACSMYPTTQQFLSSVEEEVSQQIKRLQRHPSIFAIGGNNENEAALVQNWYSTSTNFSLYKKDYKTLYVDTMMPIVKSLDNSREFFTSSPSNGEMTVRAGYVSQNPQNSLFGDTHFYIYMANMWDPMIYPTPRFMSEYGMQSLPSIHTLRKAISSKNLTWDSDVMRWRQHSPGGYGYIYAQVGFNLPWSNDLGDIAYLSQINQAMAMKTETEHLRRYKTIVNDANEGRTMGALYWQLNDVWEAPTWASIDYHGNWKMTQYFARDFLADLLVVPIKTAVNLELYVVSDANILDHPHPMDVSVVTRVYKWDSFQAFSSNTTNGTMQPGDSMKLHTYQLERIINIPKADYFMVFELDNSPRNFFFPQPLIKSNYPDVTVKIAKIDAVNSTTISVQLETDGIALFVWLESPLQNKFTKFSENGFHMISPTKTVTISVKGGVTKKFIESITVRNLKKKYT</sequence>
<dbReference type="EMBL" id="GBHO01028097">
    <property type="protein sequence ID" value="JAG15507.1"/>
    <property type="molecule type" value="Transcribed_RNA"/>
</dbReference>
<dbReference type="InterPro" id="IPR008979">
    <property type="entry name" value="Galactose-bd-like_sf"/>
</dbReference>
<evidence type="ECO:0000313" key="15">
    <source>
        <dbReference type="EMBL" id="JAG15507.1"/>
    </source>
</evidence>
<evidence type="ECO:0000256" key="4">
    <source>
        <dbReference type="ARBA" id="ARBA00012754"/>
    </source>
</evidence>
<reference evidence="15" key="2">
    <citation type="submission" date="2014-07" db="EMBL/GenBank/DDBJ databases">
        <authorList>
            <person name="Hull J."/>
        </authorList>
    </citation>
    <scope>NUCLEOTIDE SEQUENCE</scope>
</reference>
<evidence type="ECO:0000256" key="3">
    <source>
        <dbReference type="ARBA" id="ARBA00007401"/>
    </source>
</evidence>
<dbReference type="EC" id="3.2.1.25" evidence="4"/>
<feature type="chain" id="PRO_5002069617" description="beta-mannosidase" evidence="11">
    <location>
        <begin position="18"/>
        <end position="870"/>
    </location>
</feature>
<dbReference type="InterPro" id="IPR036156">
    <property type="entry name" value="Beta-gal/glucu_dom_sf"/>
</dbReference>
<keyword evidence="9" id="KW-0326">Glycosidase</keyword>
<evidence type="ECO:0000256" key="9">
    <source>
        <dbReference type="ARBA" id="ARBA00023295"/>
    </source>
</evidence>
<dbReference type="Pfam" id="PF00703">
    <property type="entry name" value="Glyco_hydro_2"/>
    <property type="match status" value="1"/>
</dbReference>
<keyword evidence="8" id="KW-0458">Lysosome</keyword>
<reference evidence="15" key="1">
    <citation type="journal article" date="2014" name="PLoS ONE">
        <title>Transcriptome-Based Identification of ABC Transporters in the Western Tarnished Plant Bug Lygus hesperus.</title>
        <authorList>
            <person name="Hull J.J."/>
            <person name="Chaney K."/>
            <person name="Geib S.M."/>
            <person name="Fabrick J.A."/>
            <person name="Brent C.S."/>
            <person name="Walsh D."/>
            <person name="Lavine L.C."/>
        </authorList>
    </citation>
    <scope>NUCLEOTIDE SEQUENCE</scope>
</reference>
<feature type="domain" description="Beta-mannosidase-like galactose-binding" evidence="14">
    <location>
        <begin position="27"/>
        <end position="201"/>
    </location>
</feature>
<dbReference type="FunFam" id="2.60.120.260:FF:000060">
    <property type="entry name" value="Probable beta-mannosidase"/>
    <property type="match status" value="1"/>
</dbReference>
<comment type="catalytic activity">
    <reaction evidence="1">
        <text>Hydrolysis of terminal, non-reducing beta-D-mannose residues in beta-D-mannosides.</text>
        <dbReference type="EC" id="3.2.1.25"/>
    </reaction>
</comment>
<protein>
    <recommendedName>
        <fullName evidence="4">beta-mannosidase</fullName>
        <ecNumber evidence="4">3.2.1.25</ecNumber>
    </recommendedName>
    <alternativeName>
        <fullName evidence="10">Mannanase</fullName>
    </alternativeName>
</protein>
<comment type="subcellular location">
    <subcellularLocation>
        <location evidence="2">Lysosome</location>
    </subcellularLocation>
</comment>